<keyword evidence="6" id="KW-1185">Reference proteome</keyword>
<feature type="region of interest" description="Disordered" evidence="3">
    <location>
        <begin position="2084"/>
        <end position="2107"/>
    </location>
</feature>
<comment type="subcellular location">
    <subcellularLocation>
        <location evidence="1">Secreted</location>
    </subcellularLocation>
</comment>
<dbReference type="SMART" id="SM00306">
    <property type="entry name" value="HintN"/>
    <property type="match status" value="1"/>
</dbReference>
<keyword evidence="2" id="KW-0964">Secreted</keyword>
<reference evidence="5 6" key="1">
    <citation type="submission" date="2018-08" db="EMBL/GenBank/DDBJ databases">
        <title>Meiothermus terrae DSM 26712 genome sequencing project.</title>
        <authorList>
            <person name="Da Costa M.S."/>
            <person name="Albuquerque L."/>
            <person name="Raposo P."/>
            <person name="Froufe H.J.C."/>
            <person name="Barroso C.S."/>
            <person name="Egas C."/>
        </authorList>
    </citation>
    <scope>NUCLEOTIDE SEQUENCE [LARGE SCALE GENOMIC DNA]</scope>
    <source>
        <strain evidence="5 6">DSM 26712</strain>
    </source>
</reference>
<dbReference type="Pfam" id="PF07591">
    <property type="entry name" value="PT-HINT"/>
    <property type="match status" value="1"/>
</dbReference>
<dbReference type="InterPro" id="IPR027797">
    <property type="entry name" value="PT-TG_dom"/>
</dbReference>
<evidence type="ECO:0000256" key="1">
    <source>
        <dbReference type="ARBA" id="ARBA00004613"/>
    </source>
</evidence>
<feature type="compositionally biased region" description="Gly residues" evidence="3">
    <location>
        <begin position="2186"/>
        <end position="2197"/>
    </location>
</feature>
<dbReference type="InterPro" id="IPR036844">
    <property type="entry name" value="Hint_dom_sf"/>
</dbReference>
<feature type="domain" description="Hint" evidence="4">
    <location>
        <begin position="2441"/>
        <end position="2560"/>
    </location>
</feature>
<dbReference type="InterPro" id="IPR050708">
    <property type="entry name" value="T6SS_VgrG/RHS"/>
</dbReference>
<dbReference type="NCBIfam" id="TIGR01643">
    <property type="entry name" value="YD_repeat_2x"/>
    <property type="match status" value="3"/>
</dbReference>
<dbReference type="InterPro" id="IPR006530">
    <property type="entry name" value="YD"/>
</dbReference>
<dbReference type="InterPro" id="IPR031325">
    <property type="entry name" value="RHS_repeat"/>
</dbReference>
<dbReference type="Gene3D" id="2.180.10.10">
    <property type="entry name" value="RHS repeat-associated core"/>
    <property type="match status" value="3"/>
</dbReference>
<dbReference type="Pfam" id="PF14449">
    <property type="entry name" value="PT-TG"/>
    <property type="match status" value="1"/>
</dbReference>
<feature type="compositionally biased region" description="Low complexity" evidence="3">
    <location>
        <begin position="2198"/>
        <end position="2215"/>
    </location>
</feature>
<dbReference type="PANTHER" id="PTHR32305">
    <property type="match status" value="1"/>
</dbReference>
<feature type="compositionally biased region" description="Low complexity" evidence="3">
    <location>
        <begin position="2093"/>
        <end position="2107"/>
    </location>
</feature>
<evidence type="ECO:0000259" key="4">
    <source>
        <dbReference type="SMART" id="SM00306"/>
    </source>
</evidence>
<dbReference type="Proteomes" id="UP000265715">
    <property type="component" value="Unassembled WGS sequence"/>
</dbReference>
<dbReference type="Pfam" id="PF05593">
    <property type="entry name" value="RHS_repeat"/>
    <property type="match status" value="2"/>
</dbReference>
<evidence type="ECO:0000256" key="3">
    <source>
        <dbReference type="SAM" id="MobiDB-lite"/>
    </source>
</evidence>
<accession>A0A399EG53</accession>
<evidence type="ECO:0000256" key="2">
    <source>
        <dbReference type="ARBA" id="ARBA00022525"/>
    </source>
</evidence>
<proteinExistence type="predicted"/>
<dbReference type="Gene3D" id="2.170.16.10">
    <property type="entry name" value="Hedgehog/Intein (Hint) domain"/>
    <property type="match status" value="1"/>
</dbReference>
<dbReference type="CDD" id="cd00081">
    <property type="entry name" value="Hint"/>
    <property type="match status" value="1"/>
</dbReference>
<evidence type="ECO:0000313" key="5">
    <source>
        <dbReference type="EMBL" id="RIH83627.1"/>
    </source>
</evidence>
<feature type="region of interest" description="Disordered" evidence="3">
    <location>
        <begin position="1052"/>
        <end position="1074"/>
    </location>
</feature>
<feature type="region of interest" description="Disordered" evidence="3">
    <location>
        <begin position="2177"/>
        <end position="2260"/>
    </location>
</feature>
<organism evidence="5 6">
    <name type="scientific">Calidithermus terrae</name>
    <dbReference type="NCBI Taxonomy" id="1408545"/>
    <lineage>
        <taxon>Bacteria</taxon>
        <taxon>Thermotogati</taxon>
        <taxon>Deinococcota</taxon>
        <taxon>Deinococci</taxon>
        <taxon>Thermales</taxon>
        <taxon>Thermaceae</taxon>
        <taxon>Calidithermus</taxon>
    </lineage>
</organism>
<dbReference type="OrthoDB" id="9769600at2"/>
<dbReference type="InterPro" id="IPR003587">
    <property type="entry name" value="Hint_dom_N"/>
</dbReference>
<protein>
    <submittedName>
        <fullName evidence="5">YD repeat (Two copies)</fullName>
    </submittedName>
</protein>
<name>A0A399EG53_9DEIN</name>
<dbReference type="EMBL" id="QXDL01000088">
    <property type="protein sequence ID" value="RIH83627.1"/>
    <property type="molecule type" value="Genomic_DNA"/>
</dbReference>
<dbReference type="SUPFAM" id="SSF51294">
    <property type="entry name" value="Hedgehog/intein (Hint) domain"/>
    <property type="match status" value="1"/>
</dbReference>
<comment type="caution">
    <text evidence="5">The sequence shown here is derived from an EMBL/GenBank/DDBJ whole genome shotgun (WGS) entry which is preliminary data.</text>
</comment>
<dbReference type="RefSeq" id="WP_119315287.1">
    <property type="nucleotide sequence ID" value="NZ_QXDL01000088.1"/>
</dbReference>
<evidence type="ECO:0000313" key="6">
    <source>
        <dbReference type="Proteomes" id="UP000265715"/>
    </source>
</evidence>
<dbReference type="GO" id="GO:0005576">
    <property type="term" value="C:extracellular region"/>
    <property type="evidence" value="ECO:0007669"/>
    <property type="project" value="UniProtKB-SubCell"/>
</dbReference>
<gene>
    <name evidence="5" type="ORF">Mterra_02228</name>
</gene>
<sequence>MTHNPPARAWLWRESTRRRLALFTLVLFVLSTYGPGTLALAAPQLFARPGSGVSRLPLDVLAFDAPGFGEVADAVNLASGSVYVDLGDLARANLAGGGDELVGTVAEAGWTLKPRLRLEQFRRGMTLAEAPAQWFMALGDGGGITFTRASLDWNALPLSVAPSWVRRYQGLSNVAIYRADDRVGTQPKVEFLVLVFSGGLAWAHYYDMAGNRHTFHADGPYLDYVQDPYQQYRSAQGGASEGDPARATDFSYADTTHGRISRVRDEWGRTTDYLWNGNELSAIHYLLRDPANDPNSWTRRARFTYVSAGGQRLLKSVTYDAYDGLGNAPANLLSRTYTFSYEVRPNGRVLLSSINRPVLGDKVKSTLFGYDAHDRLTLVRQVEGYAWEGTRTEPDTSYYYSSAVPITLEGSQAKACNEGPFWWAWGLPKELGVVPLWCTSDTGTFTVPASVTPGQYKVVLVARGEKAYGAWPTLAFRHNGAQQSARTVGEPVYREYDLGTYSLAAGHTLGFELTNDACECSPYTDRNAFLAEVRLEPVNQGERVVTVMQGSGSERKETNYHFDAQGQLVKRRVWDYNPWAAGASGWFGHSPREKVLEWTYSYYGFGATASVTDPAGKKTTYGYDMLGNLTLREEWLGTNRVRHKFYGYTSDNRLAYDITPAYVGEGYNYGEVHVYHDYTYHPTVTVGGQTFRSVASVNSATHVNEPGVGWQWKRSTVSSYDAYGRLTESRRKANGQPDQTTTYTYHTGGTWQPYLPNASGDYGALGPAVRQYGDLVYEKHHEGRVSRYFYDALGNVNHELLPGQHTADYSGASEVRHYRWAFRSYNGFGQQVWETLVTSPDGNNTAAAARRMWYYYATGETDSSWEGSPQNVTDYRYLVGGRDVGRLWQVVKGAGSAGGVNNAHETTSLAYDDYGRAIYKTVDGFTYTTRYDTLDRAVEEVLPDGGWQVYTYSRSGTPDFECSGAAGARIDSTHCQYKTVDALGRVTSVLHAVNQGGTNQAGMTAFTVGTAYDPFDRPVRVENNALTMNAGGAERTTYFVYDSLGNLIKQLDPPLRTNPSADAGGAEPGYTDGRRPYVEYSYDSLGRRTQERRLLAGDVTPAAVYGNLYGSFAACGSSAVACTGTAYDALDRPVTVTDPEGYATTLAYDPAGNLVGKTQQVWTGGEPDYATLGSGFTSVTTRYAYDGAGRVTKTVTPRGHAKRVVYDLLGNVREEWDERGVLVRQYGYTEDGLLLYVYEPDNDPATSASTPGPGGYGGYVLTKRLEYGSRKYPTKTCVASMDADAWGGACTTHYYDYAGRVLTNVLPDGSIVNMSYDSRGNQTYLKDAEGFETEYTHDAWGNLVRELKKSRGNQTDADAGFPAGGGVLTEYWYDYAGNLVKQRTNASPTRGDTGLYTEYAYNSLGKVVRETRPHRAGVGTNARLKTYRLDAQVTAETTYDYAGDLAGKAAGVSLGNMPSVTAGNATVMEYNRRGEKVREASQAKPLSVGSTVLWNGREHTATFQYNGLGLKVKRVFAGSTRVYATQRDANGYALGTANYNSYWKYDANSKLIEYWDTPASSSGDGTPLNASDKQNRYTYQYSPTNKETRHTRDVRFKVRSYYNTPNHDFSNGALMAATVGSATTAYNERDQVNNVSFTDQAPQDWSATGKATSNVVTYWYYKDGSKRKAQTGDGHYTQYSYDSRGRVVSVYDSNGGVNNTGNTVIPAGATTATAYGSDGTQTQEVKNGAYLRYKRITKPTVGGLNGSTQEWTNQALNAGNANPSPQVTAYDDPAHPYPGMPYKAVSTTTQGDPSQGGEYSSTTSTTTFIYDGYGNQTQVVNQSVTTGQRWNRDCECYLPFSETTSHTPRTTSYNAANAVTTEVTHTPPGCNDPSCYGYTTTYTLDSRGNRLYVSDSRGARPDNYHGRTKRYNAEGRAAEFHILQSDYGYLFGKPAGKTSIYTDFRYDPFGNQVMSSNGWTWEEDGYNQAQHAMYRETYTNVVVGGDVQAIRRQWGEMAKYWHPFGWYSCGWQWECRSGWNSNNAYKDEAYSLADGALESQWTAVTPFNASPLFAKAPTDLALPAAALSSQLRLSVGNVSLLDLRPPAPPAQLTPPGQGQQGQPQTFSLSGSASLTLTLLNSGDGTGTGLDPAGVALPGLGGRGGQAGAESAAQFGLSLPTSVLPPALQALDALDLRAPAPQDNPGAGSGLTPPGGGVVPPIAGVPAPVDAVVPPIGSSPPAGWPPGEARPFDELSVGSGGGSAADNDDASVKNQQEQDKDLGKKIAEEQKRATQAMQDMCVKLYGDGVDCGVYAKDIANSPLYNSLPESQRLRTWQTLSLGLARGRIGVDELRDVAAFYNNTRYTHDPSKATEENPLGGLLSGGLDVVPVLGDAKGLIEAVLGKDLLTGRELRGAERWLGLLGIIGLGEARSILKMGKWGWKFGVRNTDEAVDFAKSCLKDNSFSADTKVATAQGLVAIAALTAGVKVLAYDEATGKNEYRPVLERFTQGLTEKKVTRLTLRDDESGLTETLTTTKGHPFYLVKNVDGSHRPAPEGHEDLGMPWVGAGDLKPGDKVRQADGTTGTVVQVRTAVEVRRMYNLDVATVDTFYVGEGRWLVHNQNGSNVESAEFSKALRDAIAWLEARGFKAEQFLYNRFPADERGTKVIGMSTADGKIGYRIEYDGRNGAHINVFAGKEKGPHFTFKGDQSTVDKIARRMFGCP</sequence>
<dbReference type="PANTHER" id="PTHR32305:SF15">
    <property type="entry name" value="PROTEIN RHSA-RELATED"/>
    <property type="match status" value="1"/>
</dbReference>